<dbReference type="AlphaFoldDB" id="A0A9N8EYC3"/>
<evidence type="ECO:0000256" key="2">
    <source>
        <dbReference type="ARBA" id="ARBA00023027"/>
    </source>
</evidence>
<dbReference type="Proteomes" id="UP001153069">
    <property type="component" value="Unassembled WGS sequence"/>
</dbReference>
<evidence type="ECO:0000256" key="4">
    <source>
        <dbReference type="SAM" id="SignalP"/>
    </source>
</evidence>
<name>A0A9N8EYC3_9STRA</name>
<gene>
    <name evidence="5" type="ORF">SEMRO_2391_G325820.1</name>
</gene>
<organism evidence="5 6">
    <name type="scientific">Seminavis robusta</name>
    <dbReference type="NCBI Taxonomy" id="568900"/>
    <lineage>
        <taxon>Eukaryota</taxon>
        <taxon>Sar</taxon>
        <taxon>Stramenopiles</taxon>
        <taxon>Ochrophyta</taxon>
        <taxon>Bacillariophyta</taxon>
        <taxon>Bacillariophyceae</taxon>
        <taxon>Bacillariophycidae</taxon>
        <taxon>Naviculales</taxon>
        <taxon>Naviculaceae</taxon>
        <taxon>Seminavis</taxon>
    </lineage>
</organism>
<evidence type="ECO:0000313" key="5">
    <source>
        <dbReference type="EMBL" id="CAB9529053.1"/>
    </source>
</evidence>
<evidence type="ECO:0000256" key="3">
    <source>
        <dbReference type="SAM" id="MobiDB-lite"/>
    </source>
</evidence>
<sequence>MAATLRLVLHVSLSGIAALALSRSTSLFVSALAPSPTTNCNSNNCLILGLGAVGKEVAQTIAGDFPLVYGTVRNTEATDQTDEDPSILRKIAFEKLCGSSTVPSTCSHVLVTIPPSSMGDNHLNNIYDSIVESLPDQSWIGVLSTTGVYGHHDGKWVDEDSDLLCQEGTNAARYRDYETEWQDRIQGTNHALYIFRCAGIYGPERSALHTLYKKGIPLTTAEAPGRYSTTTGRQPQITNRIHVTDVARAIAGGMKEPRDNYSTTHMFNLADDLPESRGVVMKYAEELLATNNITLPKDTPPTTRKASASSTRRAKRRTQELKRVSNKRMKTLLLKETGLAFPTYKEGLQAILALPNMTCVLPAVKDDR</sequence>
<dbReference type="SUPFAM" id="SSF51735">
    <property type="entry name" value="NAD(P)-binding Rossmann-fold domains"/>
    <property type="match status" value="1"/>
</dbReference>
<keyword evidence="2" id="KW-0520">NAD</keyword>
<feature type="compositionally biased region" description="Low complexity" evidence="3">
    <location>
        <begin position="300"/>
        <end position="311"/>
    </location>
</feature>
<dbReference type="PANTHER" id="PTHR43574">
    <property type="entry name" value="EPIMERASE-RELATED"/>
    <property type="match status" value="1"/>
</dbReference>
<reference evidence="5" key="1">
    <citation type="submission" date="2020-06" db="EMBL/GenBank/DDBJ databases">
        <authorList>
            <consortium name="Plant Systems Biology data submission"/>
        </authorList>
    </citation>
    <scope>NUCLEOTIDE SEQUENCE</scope>
    <source>
        <strain evidence="5">D6</strain>
    </source>
</reference>
<evidence type="ECO:0000256" key="1">
    <source>
        <dbReference type="ARBA" id="ARBA00007637"/>
    </source>
</evidence>
<proteinExistence type="inferred from homology"/>
<protein>
    <submittedName>
        <fullName evidence="5">Nad-dependent epimerase dehydratase</fullName>
    </submittedName>
</protein>
<feature type="chain" id="PRO_5040266889" evidence="4">
    <location>
        <begin position="19"/>
        <end position="368"/>
    </location>
</feature>
<comment type="similarity">
    <text evidence="1">Belongs to the NAD(P)-dependent epimerase/dehydratase family.</text>
</comment>
<feature type="signal peptide" evidence="4">
    <location>
        <begin position="1"/>
        <end position="18"/>
    </location>
</feature>
<dbReference type="Gene3D" id="3.40.50.720">
    <property type="entry name" value="NAD(P)-binding Rossmann-like Domain"/>
    <property type="match status" value="1"/>
</dbReference>
<dbReference type="InterPro" id="IPR036291">
    <property type="entry name" value="NAD(P)-bd_dom_sf"/>
</dbReference>
<keyword evidence="6" id="KW-1185">Reference proteome</keyword>
<evidence type="ECO:0000313" key="6">
    <source>
        <dbReference type="Proteomes" id="UP001153069"/>
    </source>
</evidence>
<keyword evidence="4" id="KW-0732">Signal</keyword>
<feature type="region of interest" description="Disordered" evidence="3">
    <location>
        <begin position="293"/>
        <end position="321"/>
    </location>
</feature>
<accession>A0A9N8EYC3</accession>
<dbReference type="OrthoDB" id="5824at2759"/>
<comment type="caution">
    <text evidence="5">The sequence shown here is derived from an EMBL/GenBank/DDBJ whole genome shotgun (WGS) entry which is preliminary data.</text>
</comment>
<dbReference type="EMBL" id="CAICTM010002389">
    <property type="protein sequence ID" value="CAB9529053.1"/>
    <property type="molecule type" value="Genomic_DNA"/>
</dbReference>